<name>A0A443Z7M6_9GAMM</name>
<proteinExistence type="predicted"/>
<dbReference type="SMART" id="SM00287">
    <property type="entry name" value="SH3b"/>
    <property type="match status" value="1"/>
</dbReference>
<evidence type="ECO:0000259" key="2">
    <source>
        <dbReference type="PROSITE" id="PS51781"/>
    </source>
</evidence>
<protein>
    <submittedName>
        <fullName evidence="3">SH3 domain-containing protein</fullName>
    </submittedName>
</protein>
<reference evidence="3 4" key="1">
    <citation type="submission" date="2018-12" db="EMBL/GenBank/DDBJ databases">
        <authorList>
            <person name="Li A."/>
            <person name="Zhang M."/>
            <person name="Zhu H."/>
        </authorList>
    </citation>
    <scope>NUCLEOTIDE SEQUENCE [LARGE SCALE GENOMIC DNA]</scope>
    <source>
        <strain evidence="3 4">R04H25</strain>
    </source>
</reference>
<dbReference type="Pfam" id="PF08239">
    <property type="entry name" value="SH3_3"/>
    <property type="match status" value="1"/>
</dbReference>
<accession>A0A443Z7M6</accession>
<feature type="signal peptide" evidence="1">
    <location>
        <begin position="1"/>
        <end position="24"/>
    </location>
</feature>
<dbReference type="InterPro" id="IPR003646">
    <property type="entry name" value="SH3-like_bac-type"/>
</dbReference>
<keyword evidence="1" id="KW-0732">Signal</keyword>
<keyword evidence="4" id="KW-1185">Reference proteome</keyword>
<comment type="caution">
    <text evidence="3">The sequence shown here is derived from an EMBL/GenBank/DDBJ whole genome shotgun (WGS) entry which is preliminary data.</text>
</comment>
<dbReference type="RefSeq" id="WP_128351265.1">
    <property type="nucleotide sequence ID" value="NZ_RSFE01000001.1"/>
</dbReference>
<sequence>MTTKRICALALTVTLGSGVPSAQAAEGWGSKLGEFLTELPLADAWSWFTGMNSVAWVNENDLKAANVQYVVNANSRVLVRAGASTDTAIIDKLNPGDTVQIIGKNPFQSWYHVQLSDNREGYIHQDLLRVQF</sequence>
<feature type="domain" description="SH3b" evidence="2">
    <location>
        <begin position="65"/>
        <end position="131"/>
    </location>
</feature>
<dbReference type="AlphaFoldDB" id="A0A443Z7M6"/>
<dbReference type="EMBL" id="RSFE01000001">
    <property type="protein sequence ID" value="RWU12938.1"/>
    <property type="molecule type" value="Genomic_DNA"/>
</dbReference>
<organism evidence="3 4">
    <name type="scientific">Pseudidiomarina gelatinasegens</name>
    <dbReference type="NCBI Taxonomy" id="2487740"/>
    <lineage>
        <taxon>Bacteria</taxon>
        <taxon>Pseudomonadati</taxon>
        <taxon>Pseudomonadota</taxon>
        <taxon>Gammaproteobacteria</taxon>
        <taxon>Alteromonadales</taxon>
        <taxon>Idiomarinaceae</taxon>
        <taxon>Pseudidiomarina</taxon>
    </lineage>
</organism>
<dbReference type="PROSITE" id="PS51781">
    <property type="entry name" value="SH3B"/>
    <property type="match status" value="1"/>
</dbReference>
<evidence type="ECO:0000313" key="4">
    <source>
        <dbReference type="Proteomes" id="UP000288789"/>
    </source>
</evidence>
<dbReference type="Proteomes" id="UP000288789">
    <property type="component" value="Unassembled WGS sequence"/>
</dbReference>
<feature type="chain" id="PRO_5019405016" evidence="1">
    <location>
        <begin position="25"/>
        <end position="132"/>
    </location>
</feature>
<evidence type="ECO:0000313" key="3">
    <source>
        <dbReference type="EMBL" id="RWU12938.1"/>
    </source>
</evidence>
<dbReference type="Gene3D" id="2.30.30.40">
    <property type="entry name" value="SH3 Domains"/>
    <property type="match status" value="1"/>
</dbReference>
<dbReference type="OrthoDB" id="6239006at2"/>
<evidence type="ECO:0000256" key="1">
    <source>
        <dbReference type="SAM" id="SignalP"/>
    </source>
</evidence>
<gene>
    <name evidence="3" type="ORF">EGC76_01605</name>
</gene>